<accession>D7C0H3</accession>
<dbReference type="AlphaFoldDB" id="D7C0H3"/>
<proteinExistence type="predicted"/>
<dbReference type="KEGG" id="sbh:SBI_00543"/>
<protein>
    <submittedName>
        <fullName evidence="1">Uncharacterized protein</fullName>
    </submittedName>
</protein>
<sequence>MSGLFQQALIPSALSLLPAPTLALLAGAPASAQRVSQSSPSQL</sequence>
<gene>
    <name evidence="1" type="ordered locus">SBI_00543</name>
</gene>
<evidence type="ECO:0000313" key="1">
    <source>
        <dbReference type="EMBL" id="ADI03664.1"/>
    </source>
</evidence>
<dbReference type="STRING" id="749414.SBI_00543"/>
<keyword evidence="2" id="KW-1185">Reference proteome</keyword>
<organism evidence="1 2">
    <name type="scientific">Streptomyces bingchenggensis (strain BCW-1)</name>
    <dbReference type="NCBI Taxonomy" id="749414"/>
    <lineage>
        <taxon>Bacteria</taxon>
        <taxon>Bacillati</taxon>
        <taxon>Actinomycetota</taxon>
        <taxon>Actinomycetes</taxon>
        <taxon>Kitasatosporales</taxon>
        <taxon>Streptomycetaceae</taxon>
        <taxon>Streptomyces</taxon>
    </lineage>
</organism>
<dbReference type="HOGENOM" id="CLU_3239992_0_0_11"/>
<evidence type="ECO:0000313" key="2">
    <source>
        <dbReference type="Proteomes" id="UP000000377"/>
    </source>
</evidence>
<dbReference type="EMBL" id="CP002047">
    <property type="protein sequence ID" value="ADI03664.1"/>
    <property type="molecule type" value="Genomic_DNA"/>
</dbReference>
<reference evidence="1 2" key="1">
    <citation type="journal article" date="2010" name="J. Bacteriol.">
        <title>Genome sequence of the milbemycin-producing bacterium Streptomyces bingchenggensis.</title>
        <authorList>
            <person name="Wang X.J."/>
            <person name="Yan Y.J."/>
            <person name="Zhang B."/>
            <person name="An J."/>
            <person name="Wang J.J."/>
            <person name="Tian J."/>
            <person name="Jiang L."/>
            <person name="Chen Y.H."/>
            <person name="Huang S.X."/>
            <person name="Yin M."/>
            <person name="Zhang J."/>
            <person name="Gao A.L."/>
            <person name="Liu C.X."/>
            <person name="Zhu Z.X."/>
            <person name="Xiang W.S."/>
        </authorList>
    </citation>
    <scope>NUCLEOTIDE SEQUENCE [LARGE SCALE GENOMIC DNA]</scope>
    <source>
        <strain evidence="1 2">BCW-1</strain>
    </source>
</reference>
<name>D7C0H3_STRBB</name>
<dbReference type="Proteomes" id="UP000000377">
    <property type="component" value="Chromosome"/>
</dbReference>